<evidence type="ECO:0000256" key="1">
    <source>
        <dbReference type="SAM" id="Phobius"/>
    </source>
</evidence>
<organism evidence="2 3">
    <name type="scientific">Marinobacter nanhaiticus D15-8W</name>
    <dbReference type="NCBI Taxonomy" id="626887"/>
    <lineage>
        <taxon>Bacteria</taxon>
        <taxon>Pseudomonadati</taxon>
        <taxon>Pseudomonadota</taxon>
        <taxon>Gammaproteobacteria</taxon>
        <taxon>Pseudomonadales</taxon>
        <taxon>Marinobacteraceae</taxon>
        <taxon>Marinobacter</taxon>
    </lineage>
</organism>
<dbReference type="EMBL" id="APLQ01000011">
    <property type="protein sequence ID" value="ENO14656.2"/>
    <property type="molecule type" value="Genomic_DNA"/>
</dbReference>
<keyword evidence="3" id="KW-1185">Reference proteome</keyword>
<protein>
    <submittedName>
        <fullName evidence="2">Uncharacterized protein</fullName>
    </submittedName>
</protein>
<proteinExistence type="predicted"/>
<evidence type="ECO:0000313" key="2">
    <source>
        <dbReference type="EMBL" id="ENO14656.2"/>
    </source>
</evidence>
<feature type="transmembrane region" description="Helical" evidence="1">
    <location>
        <begin position="132"/>
        <end position="157"/>
    </location>
</feature>
<feature type="transmembrane region" description="Helical" evidence="1">
    <location>
        <begin position="101"/>
        <end position="126"/>
    </location>
</feature>
<gene>
    <name evidence="2" type="ORF">J057_04876</name>
</gene>
<comment type="caution">
    <text evidence="2">The sequence shown here is derived from an EMBL/GenBank/DDBJ whole genome shotgun (WGS) entry which is preliminary data.</text>
</comment>
<dbReference type="eggNOG" id="ENOG5033BVA">
    <property type="taxonomic scope" value="Bacteria"/>
</dbReference>
<dbReference type="Proteomes" id="UP000013165">
    <property type="component" value="Unassembled WGS sequence"/>
</dbReference>
<dbReference type="AlphaFoldDB" id="N6WT32"/>
<sequence length="167" mass="17944">MPRHLKLLGLTTFALLAALVAINIPLATYAAPQGVISLQFAVTAEQTIQILNSWGAENSHWAVASLLLDLPFIVVYVVTLLALTGYLLLDRPGIRERQAGRWVRGLFVAAGASDVGENICLLSNLSEPTDTLSLMASLFALTKFTALLLGTAGLLVIRASRRHSLHT</sequence>
<dbReference type="HOGENOM" id="CLU_1530756_0_0_6"/>
<keyword evidence="1" id="KW-0812">Transmembrane</keyword>
<dbReference type="OrthoDB" id="6197887at2"/>
<dbReference type="PATRIC" id="fig|626887.3.peg.959"/>
<keyword evidence="1" id="KW-1133">Transmembrane helix</keyword>
<evidence type="ECO:0000313" key="3">
    <source>
        <dbReference type="Proteomes" id="UP000013165"/>
    </source>
</evidence>
<keyword evidence="1" id="KW-0472">Membrane</keyword>
<dbReference type="STRING" id="626887.J057_04876"/>
<name>N6WT32_9GAMM</name>
<accession>N6WT32</accession>
<reference evidence="2 3" key="1">
    <citation type="journal article" date="2013" name="Genome Announc.">
        <title>Genome Sequence of the Polycyclic Aromatic Hydrocarbon-Degrading Bacterium Strain Marinobacter nanhaiticus D15-8WT.</title>
        <authorList>
            <person name="Cui Z."/>
            <person name="Gao W."/>
            <person name="Li Q."/>
            <person name="Xu G."/>
            <person name="Zheng L."/>
        </authorList>
    </citation>
    <scope>NUCLEOTIDE SEQUENCE [LARGE SCALE GENOMIC DNA]</scope>
    <source>
        <strain evidence="2 3">D15-8W</strain>
    </source>
</reference>
<feature type="transmembrane region" description="Helical" evidence="1">
    <location>
        <begin position="61"/>
        <end position="89"/>
    </location>
</feature>